<dbReference type="InterPro" id="IPR046357">
    <property type="entry name" value="PPIase_dom_sf"/>
</dbReference>
<proteinExistence type="predicted"/>
<evidence type="ECO:0000313" key="10">
    <source>
        <dbReference type="EMBL" id="CAE2212468.1"/>
    </source>
</evidence>
<comment type="catalytic activity">
    <reaction evidence="1 7">
        <text>[protein]-peptidylproline (omega=180) = [protein]-peptidylproline (omega=0)</text>
        <dbReference type="Rhea" id="RHEA:16237"/>
        <dbReference type="Rhea" id="RHEA-COMP:10747"/>
        <dbReference type="Rhea" id="RHEA-COMP:10748"/>
        <dbReference type="ChEBI" id="CHEBI:83833"/>
        <dbReference type="ChEBI" id="CHEBI:83834"/>
        <dbReference type="EC" id="5.2.1.8"/>
    </reaction>
</comment>
<dbReference type="EC" id="5.2.1.8" evidence="2 7"/>
<dbReference type="GO" id="GO:0003755">
    <property type="term" value="F:peptidyl-prolyl cis-trans isomerase activity"/>
    <property type="evidence" value="ECO:0007669"/>
    <property type="project" value="UniProtKB-KW"/>
</dbReference>
<evidence type="ECO:0000256" key="2">
    <source>
        <dbReference type="ARBA" id="ARBA00013194"/>
    </source>
</evidence>
<evidence type="ECO:0000256" key="3">
    <source>
        <dbReference type="ARBA" id="ARBA00022737"/>
    </source>
</evidence>
<gene>
    <name evidence="10" type="ORF">VSP0166_LOCUS5756</name>
</gene>
<feature type="repeat" description="TPR" evidence="8">
    <location>
        <begin position="341"/>
        <end position="374"/>
    </location>
</feature>
<dbReference type="PANTHER" id="PTHR46512:SF9">
    <property type="entry name" value="PEPTIDYLPROLYL ISOMERASE"/>
    <property type="match status" value="1"/>
</dbReference>
<reference evidence="10" key="1">
    <citation type="submission" date="2021-01" db="EMBL/GenBank/DDBJ databases">
        <authorList>
            <person name="Corre E."/>
            <person name="Pelletier E."/>
            <person name="Niang G."/>
            <person name="Scheremetjew M."/>
            <person name="Finn R."/>
            <person name="Kale V."/>
            <person name="Holt S."/>
            <person name="Cochrane G."/>
            <person name="Meng A."/>
            <person name="Brown T."/>
            <person name="Cohen L."/>
        </authorList>
    </citation>
    <scope>NUCLEOTIDE SEQUENCE</scope>
    <source>
        <strain evidence="10">DIVA3 518/3/11/1/6</strain>
    </source>
</reference>
<dbReference type="SUPFAM" id="SSF48452">
    <property type="entry name" value="TPR-like"/>
    <property type="match status" value="1"/>
</dbReference>
<evidence type="ECO:0000256" key="6">
    <source>
        <dbReference type="ARBA" id="ARBA00023235"/>
    </source>
</evidence>
<dbReference type="EMBL" id="HBKP01008055">
    <property type="protein sequence ID" value="CAE2212468.1"/>
    <property type="molecule type" value="Transcribed_RNA"/>
</dbReference>
<protein>
    <recommendedName>
        <fullName evidence="2 7">peptidylprolyl isomerase</fullName>
        <ecNumber evidence="2 7">5.2.1.8</ecNumber>
    </recommendedName>
</protein>
<keyword evidence="3" id="KW-0677">Repeat</keyword>
<evidence type="ECO:0000256" key="5">
    <source>
        <dbReference type="ARBA" id="ARBA00023110"/>
    </source>
</evidence>
<keyword evidence="4 8" id="KW-0802">TPR repeat</keyword>
<dbReference type="Gene3D" id="3.10.50.40">
    <property type="match status" value="2"/>
</dbReference>
<sequence>MPEPLELPEGWEKVTDDGHLIKKIEKEGTGFSTPKTNAKVEVHYTGRLVSNGEQFDSSRDRDRFTFKIGCGQVIKGWDVGVKTMKRGERATFRMTSDYGYGEAGSGAKIPGGAALEFDVELFDWSSKEDISGGKKEIMKEEISKGEGYKKPSDCTKVAIAMKVLHDERLVEEFTEDNPLRFTVGEEAVLSGIEKAVRSMAPKEHATFDISPNYAYGSEGCTEKEIPPNATLQYEIKLLEMEKERETYEMNTAEKLEYAKKKKEEGNSFFKAGKINVACKRYELGLNAVKYASDWEDKEKEEAKDLEVFLNLNIAASKSKLKDWKEACKHADNALKQRPNNIKALYRKGIALSGLDDWNEAKQVFNKGLEIDPENKDIKRELTRLEKKIKLQNEKDRKMYQRMFQ</sequence>
<evidence type="ECO:0000256" key="1">
    <source>
        <dbReference type="ARBA" id="ARBA00000971"/>
    </source>
</evidence>
<dbReference type="InterPro" id="IPR001179">
    <property type="entry name" value="PPIase_FKBP_dom"/>
</dbReference>
<accession>A0A7S4MBM4</accession>
<dbReference type="InterPro" id="IPR019734">
    <property type="entry name" value="TPR_rpt"/>
</dbReference>
<evidence type="ECO:0000256" key="7">
    <source>
        <dbReference type="PROSITE-ProRule" id="PRU00277"/>
    </source>
</evidence>
<dbReference type="PROSITE" id="PS50005">
    <property type="entry name" value="TPR"/>
    <property type="match status" value="1"/>
</dbReference>
<evidence type="ECO:0000256" key="4">
    <source>
        <dbReference type="ARBA" id="ARBA00022803"/>
    </source>
</evidence>
<keyword evidence="5 7" id="KW-0697">Rotamase</keyword>
<evidence type="ECO:0000259" key="9">
    <source>
        <dbReference type="PROSITE" id="PS50059"/>
    </source>
</evidence>
<dbReference type="InterPro" id="IPR011990">
    <property type="entry name" value="TPR-like_helical_dom_sf"/>
</dbReference>
<dbReference type="PROSITE" id="PS50059">
    <property type="entry name" value="FKBP_PPIASE"/>
    <property type="match status" value="2"/>
</dbReference>
<dbReference type="FunFam" id="3.10.50.40:FF:000006">
    <property type="entry name" value="Peptidyl-prolyl cis-trans isomerase"/>
    <property type="match status" value="1"/>
</dbReference>
<dbReference type="Pfam" id="PF14559">
    <property type="entry name" value="TPR_19"/>
    <property type="match status" value="1"/>
</dbReference>
<dbReference type="AlphaFoldDB" id="A0A7S4MBM4"/>
<keyword evidence="6 7" id="KW-0413">Isomerase</keyword>
<evidence type="ECO:0000256" key="8">
    <source>
        <dbReference type="PROSITE-ProRule" id="PRU00339"/>
    </source>
</evidence>
<dbReference type="InterPro" id="IPR050754">
    <property type="entry name" value="FKBP4/5/8-like"/>
</dbReference>
<name>A0A7S4MBM4_9EUKA</name>
<dbReference type="SMART" id="SM00028">
    <property type="entry name" value="TPR"/>
    <property type="match status" value="2"/>
</dbReference>
<feature type="domain" description="PPIase FKBP-type" evidence="9">
    <location>
        <begin position="152"/>
        <end position="241"/>
    </location>
</feature>
<organism evidence="10">
    <name type="scientific">Vannella robusta</name>
    <dbReference type="NCBI Taxonomy" id="1487602"/>
    <lineage>
        <taxon>Eukaryota</taxon>
        <taxon>Amoebozoa</taxon>
        <taxon>Discosea</taxon>
        <taxon>Flabellinia</taxon>
        <taxon>Vannellidae</taxon>
        <taxon>Vannella</taxon>
    </lineage>
</organism>
<dbReference type="SUPFAM" id="SSF54534">
    <property type="entry name" value="FKBP-like"/>
    <property type="match status" value="2"/>
</dbReference>
<dbReference type="Pfam" id="PF00254">
    <property type="entry name" value="FKBP_C"/>
    <property type="match status" value="2"/>
</dbReference>
<dbReference type="PANTHER" id="PTHR46512">
    <property type="entry name" value="PEPTIDYLPROLYL ISOMERASE"/>
    <property type="match status" value="1"/>
</dbReference>
<feature type="domain" description="PPIase FKBP-type" evidence="9">
    <location>
        <begin position="37"/>
        <end position="125"/>
    </location>
</feature>
<dbReference type="Gene3D" id="1.25.40.10">
    <property type="entry name" value="Tetratricopeptide repeat domain"/>
    <property type="match status" value="1"/>
</dbReference>